<protein>
    <submittedName>
        <fullName evidence="3">5'-nucleotidase, lipoprotein e(P4) family</fullName>
    </submittedName>
</protein>
<evidence type="ECO:0000256" key="2">
    <source>
        <dbReference type="SAM" id="SignalP"/>
    </source>
</evidence>
<dbReference type="AlphaFoldDB" id="A0A1G9UF42"/>
<dbReference type="InterPro" id="IPR036412">
    <property type="entry name" value="HAD-like_sf"/>
</dbReference>
<accession>A0A1G9UF42</accession>
<keyword evidence="4" id="KW-1185">Reference proteome</keyword>
<gene>
    <name evidence="3" type="ORF">SAMN05660299_01168</name>
</gene>
<dbReference type="SFLD" id="SFLDG01125">
    <property type="entry name" value="C1.1:_Acid_Phosphatase_Like"/>
    <property type="match status" value="1"/>
</dbReference>
<dbReference type="GO" id="GO:0009279">
    <property type="term" value="C:cell outer membrane"/>
    <property type="evidence" value="ECO:0007669"/>
    <property type="project" value="InterPro"/>
</dbReference>
<feature type="signal peptide" evidence="2">
    <location>
        <begin position="1"/>
        <end position="25"/>
    </location>
</feature>
<dbReference type="InterPro" id="IPR006423">
    <property type="entry name" value="Lipo_e_P4"/>
</dbReference>
<dbReference type="Proteomes" id="UP000199309">
    <property type="component" value="Unassembled WGS sequence"/>
</dbReference>
<dbReference type="PANTHER" id="PTHR31284:SF10">
    <property type="entry name" value="ACID PHOSPHATASE-LIKE PROTEIN"/>
    <property type="match status" value="1"/>
</dbReference>
<reference evidence="3 4" key="1">
    <citation type="submission" date="2016-10" db="EMBL/GenBank/DDBJ databases">
        <authorList>
            <person name="de Groot N.N."/>
        </authorList>
    </citation>
    <scope>NUCLEOTIDE SEQUENCE [LARGE SCALE GENOMIC DNA]</scope>
    <source>
        <strain evidence="3 4">DSM 16981</strain>
    </source>
</reference>
<evidence type="ECO:0000313" key="3">
    <source>
        <dbReference type="EMBL" id="SDM58571.1"/>
    </source>
</evidence>
<dbReference type="EMBL" id="FNHQ01000009">
    <property type="protein sequence ID" value="SDM58571.1"/>
    <property type="molecule type" value="Genomic_DNA"/>
</dbReference>
<name>A0A1G9UF42_9FIRM</name>
<dbReference type="NCBIfam" id="TIGR01533">
    <property type="entry name" value="lipo_e_P4"/>
    <property type="match status" value="1"/>
</dbReference>
<feature type="chain" id="PRO_5011478600" evidence="2">
    <location>
        <begin position="26"/>
        <end position="291"/>
    </location>
</feature>
<dbReference type="PANTHER" id="PTHR31284">
    <property type="entry name" value="ACID PHOSPHATASE-LIKE PROTEIN"/>
    <property type="match status" value="1"/>
</dbReference>
<sequence length="291" mass="32158">MFYSKKMTVVAAACFIMSVSGTVLAAPAASPESVKGSQRTEIQATQQEIAKEEMMSLLWMRSAAEYRALCYQGYNTAMAQVDTALADPSRKGKPLAIVLDCDETVVDNIGGMSESASAGNGLYTSAWWRDWIHEARSGAMPGAANFLNEVHRKGVSIFYVSNRFAHINYAATVKNLKELNFPSVDKEHLLLMTNTTDKQPRFDSVAAKYDVIVYMGDNAGDLPLHTDGTSMVQRNRIIDEHQADFGIKYIVFPNPAYGSWVGAMAKGYFSLTPQEREQVNRSILLKKTTIN</sequence>
<dbReference type="Pfam" id="PF03767">
    <property type="entry name" value="Acid_phosphat_B"/>
    <property type="match status" value="1"/>
</dbReference>
<evidence type="ECO:0000313" key="4">
    <source>
        <dbReference type="Proteomes" id="UP000199309"/>
    </source>
</evidence>
<keyword evidence="3" id="KW-0449">Lipoprotein</keyword>
<dbReference type="SUPFAM" id="SSF56784">
    <property type="entry name" value="HAD-like"/>
    <property type="match status" value="1"/>
</dbReference>
<dbReference type="RefSeq" id="WP_091649215.1">
    <property type="nucleotide sequence ID" value="NZ_FNHQ01000009.1"/>
</dbReference>
<proteinExistence type="predicted"/>
<evidence type="ECO:0000256" key="1">
    <source>
        <dbReference type="ARBA" id="ARBA00022729"/>
    </source>
</evidence>
<dbReference type="Gene3D" id="3.40.50.1000">
    <property type="entry name" value="HAD superfamily/HAD-like"/>
    <property type="match status" value="1"/>
</dbReference>
<dbReference type="OrthoDB" id="395856at2"/>
<dbReference type="SFLD" id="SFLDS00003">
    <property type="entry name" value="Haloacid_Dehalogenase"/>
    <property type="match status" value="1"/>
</dbReference>
<dbReference type="PIRSF" id="PIRSF019271">
    <property type="entry name" value="Acid_Ptase_C"/>
    <property type="match status" value="1"/>
</dbReference>
<dbReference type="InterPro" id="IPR023214">
    <property type="entry name" value="HAD_sf"/>
</dbReference>
<dbReference type="InterPro" id="IPR005519">
    <property type="entry name" value="Acid_phosphat_B-like"/>
</dbReference>
<dbReference type="STRING" id="349095.SAMN05660299_01168"/>
<keyword evidence="1 2" id="KW-0732">Signal</keyword>
<organism evidence="3 4">
    <name type="scientific">Megasphaera paucivorans</name>
    <dbReference type="NCBI Taxonomy" id="349095"/>
    <lineage>
        <taxon>Bacteria</taxon>
        <taxon>Bacillati</taxon>
        <taxon>Bacillota</taxon>
        <taxon>Negativicutes</taxon>
        <taxon>Veillonellales</taxon>
        <taxon>Veillonellaceae</taxon>
        <taxon>Megasphaera</taxon>
    </lineage>
</organism>